<feature type="compositionally biased region" description="Basic and acidic residues" evidence="5">
    <location>
        <begin position="1253"/>
        <end position="1268"/>
    </location>
</feature>
<proteinExistence type="inferred from homology"/>
<feature type="compositionally biased region" description="Basic and acidic residues" evidence="5">
    <location>
        <begin position="563"/>
        <end position="590"/>
    </location>
</feature>
<organism evidence="9 10">
    <name type="scientific">Ophiobolus disseminans</name>
    <dbReference type="NCBI Taxonomy" id="1469910"/>
    <lineage>
        <taxon>Eukaryota</taxon>
        <taxon>Fungi</taxon>
        <taxon>Dikarya</taxon>
        <taxon>Ascomycota</taxon>
        <taxon>Pezizomycotina</taxon>
        <taxon>Dothideomycetes</taxon>
        <taxon>Pleosporomycetidae</taxon>
        <taxon>Pleosporales</taxon>
        <taxon>Pleosporineae</taxon>
        <taxon>Phaeosphaeriaceae</taxon>
        <taxon>Ophiobolus</taxon>
    </lineage>
</organism>
<keyword evidence="10" id="KW-1185">Reference proteome</keyword>
<feature type="compositionally biased region" description="Basic and acidic residues" evidence="5">
    <location>
        <begin position="1713"/>
        <end position="1729"/>
    </location>
</feature>
<evidence type="ECO:0000256" key="1">
    <source>
        <dbReference type="ARBA" id="ARBA00004123"/>
    </source>
</evidence>
<evidence type="ECO:0000259" key="7">
    <source>
        <dbReference type="Pfam" id="PF11732"/>
    </source>
</evidence>
<evidence type="ECO:0000259" key="8">
    <source>
        <dbReference type="Pfam" id="PF16134"/>
    </source>
</evidence>
<protein>
    <recommendedName>
        <fullName evidence="3">THO complex subunit 2</fullName>
    </recommendedName>
</protein>
<evidence type="ECO:0000259" key="6">
    <source>
        <dbReference type="Pfam" id="PF11262"/>
    </source>
</evidence>
<gene>
    <name evidence="9" type="ORF">CC86DRAFT_472268</name>
</gene>
<feature type="domain" description="THO complex subunitTHOC2 C-terminal" evidence="6">
    <location>
        <begin position="1213"/>
        <end position="1515"/>
    </location>
</feature>
<dbReference type="PANTHER" id="PTHR21597">
    <property type="entry name" value="THO2 PROTEIN"/>
    <property type="match status" value="1"/>
</dbReference>
<feature type="compositionally biased region" description="Polar residues" evidence="5">
    <location>
        <begin position="1638"/>
        <end position="1650"/>
    </location>
</feature>
<feature type="compositionally biased region" description="Basic and acidic residues" evidence="5">
    <location>
        <begin position="2186"/>
        <end position="2224"/>
    </location>
</feature>
<feature type="compositionally biased region" description="Pro residues" evidence="5">
    <location>
        <begin position="2011"/>
        <end position="2022"/>
    </location>
</feature>
<feature type="compositionally biased region" description="Basic and acidic residues" evidence="5">
    <location>
        <begin position="1684"/>
        <end position="1705"/>
    </location>
</feature>
<feature type="compositionally biased region" description="Basic and acidic residues" evidence="5">
    <location>
        <begin position="528"/>
        <end position="539"/>
    </location>
</feature>
<evidence type="ECO:0000313" key="10">
    <source>
        <dbReference type="Proteomes" id="UP000799424"/>
    </source>
</evidence>
<accession>A0A6A6ZDL1</accession>
<dbReference type="InterPro" id="IPR032302">
    <property type="entry name" value="THOC2_N"/>
</dbReference>
<evidence type="ECO:0000256" key="2">
    <source>
        <dbReference type="ARBA" id="ARBA00007857"/>
    </source>
</evidence>
<dbReference type="InterPro" id="IPR021726">
    <property type="entry name" value="THO_THOC2_N"/>
</dbReference>
<feature type="domain" description="THO complex subunit 2 N-terminal" evidence="8">
    <location>
        <begin position="118"/>
        <end position="844"/>
    </location>
</feature>
<dbReference type="Proteomes" id="UP000799424">
    <property type="component" value="Unassembled WGS sequence"/>
</dbReference>
<reference evidence="9" key="1">
    <citation type="journal article" date="2020" name="Stud. Mycol.">
        <title>101 Dothideomycetes genomes: a test case for predicting lifestyles and emergence of pathogens.</title>
        <authorList>
            <person name="Haridas S."/>
            <person name="Albert R."/>
            <person name="Binder M."/>
            <person name="Bloem J."/>
            <person name="Labutti K."/>
            <person name="Salamov A."/>
            <person name="Andreopoulos B."/>
            <person name="Baker S."/>
            <person name="Barry K."/>
            <person name="Bills G."/>
            <person name="Bluhm B."/>
            <person name="Cannon C."/>
            <person name="Castanera R."/>
            <person name="Culley D."/>
            <person name="Daum C."/>
            <person name="Ezra D."/>
            <person name="Gonzalez J."/>
            <person name="Henrissat B."/>
            <person name="Kuo A."/>
            <person name="Liang C."/>
            <person name="Lipzen A."/>
            <person name="Lutzoni F."/>
            <person name="Magnuson J."/>
            <person name="Mondo S."/>
            <person name="Nolan M."/>
            <person name="Ohm R."/>
            <person name="Pangilinan J."/>
            <person name="Park H.-J."/>
            <person name="Ramirez L."/>
            <person name="Alfaro M."/>
            <person name="Sun H."/>
            <person name="Tritt A."/>
            <person name="Yoshinaga Y."/>
            <person name="Zwiers L.-H."/>
            <person name="Turgeon B."/>
            <person name="Goodwin S."/>
            <person name="Spatafora J."/>
            <person name="Crous P."/>
            <person name="Grigoriev I."/>
        </authorList>
    </citation>
    <scope>NUCLEOTIDE SEQUENCE</scope>
    <source>
        <strain evidence="9">CBS 113818</strain>
    </source>
</reference>
<dbReference type="Pfam" id="PF11732">
    <property type="entry name" value="Thoc2"/>
    <property type="match status" value="1"/>
</dbReference>
<dbReference type="InterPro" id="IPR040007">
    <property type="entry name" value="Tho2"/>
</dbReference>
<feature type="compositionally biased region" description="Polar residues" evidence="5">
    <location>
        <begin position="60"/>
        <end position="74"/>
    </location>
</feature>
<feature type="domain" description="THO complex subunitTHOC2 N-terminal" evidence="7">
    <location>
        <begin position="846"/>
        <end position="921"/>
    </location>
</feature>
<dbReference type="GO" id="GO:0006397">
    <property type="term" value="P:mRNA processing"/>
    <property type="evidence" value="ECO:0007669"/>
    <property type="project" value="InterPro"/>
</dbReference>
<feature type="compositionally biased region" description="Gly residues" evidence="5">
    <location>
        <begin position="38"/>
        <end position="47"/>
    </location>
</feature>
<evidence type="ECO:0000256" key="4">
    <source>
        <dbReference type="ARBA" id="ARBA00023242"/>
    </source>
</evidence>
<evidence type="ECO:0000313" key="9">
    <source>
        <dbReference type="EMBL" id="KAF2819110.1"/>
    </source>
</evidence>
<dbReference type="GO" id="GO:0003729">
    <property type="term" value="F:mRNA binding"/>
    <property type="evidence" value="ECO:0007669"/>
    <property type="project" value="TreeGrafter"/>
</dbReference>
<feature type="region of interest" description="Disordered" evidence="5">
    <location>
        <begin position="1532"/>
        <end position="1604"/>
    </location>
</feature>
<dbReference type="Pfam" id="PF16134">
    <property type="entry name" value="THOC2_N"/>
    <property type="match status" value="1"/>
</dbReference>
<feature type="compositionally biased region" description="Pro residues" evidence="5">
    <location>
        <begin position="89"/>
        <end position="100"/>
    </location>
</feature>
<feature type="region of interest" description="Disordered" evidence="5">
    <location>
        <begin position="1"/>
        <end position="119"/>
    </location>
</feature>
<comment type="similarity">
    <text evidence="2">Belongs to the THOC2 family.</text>
</comment>
<sequence>MAPPKRKRPDRQYSQDDPRPSPHRPESLRMSQQQNSPRGGGGGGGGRGGDRRQSRNNGRVPQSPSVSSHASPTAMSPPANGFQSSRPVPSGPSAPAPPNHQPAARTPTRDVPESNEYLTPKRVARWNGEARGAVVQAALAAQRHGDVLTLSVVFHEIIEAAIDRQMGAGELGSIVRDIIAAPSGDDVDPVSTFLDTLSSLTQDKEKQALVHQMLLATDIDVSRMRAELESDLLGSLGLVRDSFSKMAVRKATHALYRQSNYNLLREETEGYSKLMTEYFTTVNSEPPTQEVVSETYQRVNALIGAFDLDIGRVLDVTLDVFANLLVKHGKFFVKFLRSTAWWPELRGLDGFEWVEPDVTTLPQWAHPDSPQWYYSDEEREVQLRLREHRDRKFWQRVGELGERNGIQAYFELGARRITADNRQPDHTIPAEGATLSKQQAARKWADEWVAQTKTLPPPSNDVAAQLLGFKLRFYASDARDPSDFLPDNLIHLAALLIKIGFISILDLYPHLYPLEEDMPAHKERLLKAKKEKEEKERGTVRNALTMAGALPDDGPLGPPAVNRLRETASKPESERSTPAKSDEATEKKSALPEPVDQKYTLLKSLLCIGALPEALFILGRHPWLLDVYSDLHEFVNRVAHHSLSKVYEATRPIPADHIAVTSKGVGLRTNSRPSDFTPRRTLRWAKPDLRDAGDSIDYRFYWEDWVDNIPVCQEAGDVIKFCTSFLGLLGPECGKDVVLLTKVVRIGKKSLADDTSDANRKRWSDFCAIFVAPALSFTSKNPGIINEVWGVFKHFHTATRYTIYQQWFSSTKPASLRAVFEQVKAATNYDLGRVAKKNTKEYGRKIAKLSYSSPGIVFQLTLKRLINYPNMIDTLVECVKYLTVLGYDVLNWTLVSFFVSPTKGSTQDDGMLSAGWLKNIATFVGKAYQRHAFMDPTPVLQFIAHQLLQPEGELFMLDVLEQLIRFTGGIAIYGTLSESMILSLCAGPMLRTWNLIYHHQDDRHRHGSSARRFARYLKDSGLAAQILIALAQHVDAYVYRDDQRDTPDKVLLFNLDKMRSTLMQYIEFLHTFIAVEDFDQLFPGPVELVSAYHVEPDIAFTITRTSIAAKANEFRTKERIAHARTEPQSNGDVAMGGVDEKPTTNGFGTTPNGLDTATADVEMKDTLESSELVQSILHPAGEQTSHDVANPAITALVQRMQAGLPDTFGEHPCLSFYVTFWQLSLPDVDDTGFKEQYESGIAHQQKKLSPPVPERRGYNSNIPRKDTDDMRDARIEIAKLKVEQQELVLASRLTQNHLRAEMRRWFEGVAMIGTQSDALHSALLQDCFMPRSRMSLQDAQFAAAMLKFMHSSGTPGFRTIKLLDLLFNPNKLACFISMYSDDESLTFGRFINSILRELFKWHDNKDDAYAKSALGPDKKLPGFGRKFDADRNPTEHLSYDEFCALLLKWHKALFTALKGCLETGDFQQIRNSLVILLACQGSFPKVKPMALELKQIIESISKNDERQDIQLSAGSSLVVFRDFDKNFQSEQKFRNLPELPEATPTPTPAPVNGTSAAAPERSNTPSSQETKLKLTAPAFKPRPDTNGIQRSSADKSDAAPASATQALPAIVREAIRSVPKLHESRTATPSQQERETSRPSGNTPVPSTASVPPRPDGRHTPQPSVGRPAHGLPSRPDSQPARPRQPERPGPERPLDHGPHSRYDSRGLQNDYGRPDRGGDPLRPREASPGRHGRPGQGGRTPDRMSLAPEQRDWPPRDLRDYDDRAMRAPPHNTRGLPVQPPPRWEPRDTRDQRDPRDQRERPDSRGHAAPPSTIEPRRMPSSSSLAHEHTPHRRDMTSLHSHQGGDRNDHGGSRQAPAVLSPATEGPTVNPARAAIINQANHVRPDPLRSDRDTRRDRGTRPQSPHRGDDRRVDDRHMDDRPPAGYHTPREHRDERGPQPPHPRREDPTASTPTGPRGGRNEPSQPASASREMFHPPRPSRAQDPNYGRLNQPAEPTPPSGPRSDRPVPQSQPPTPTPPSGPAASMPVGIHPSRLDNIQRPTPGPALQTNIVPSGPRGGSGRPPQGPLPSPVSRGPPTGPASTERGPRAGERRNPILGAINSTLTQNAPVPESRSTDRSAAPQNPPVRGRGATRANGPPDPTGGTSSPMPPPTHSSTPNARVEGQHVRSNRTENTPTRVEGAPQDDSRQEPRGHRDSRRGERSGRDRSRSPDRADRRPDERTSRNGPPRAEGEERGHERERGSGREKRGGERDATGRRERDRESGRESRESRESSRRERGSRDEGRRDERRSRGGGSADDRKRGREPQDQGQGHVDQKRRR</sequence>
<feature type="compositionally biased region" description="Basic and acidic residues" evidence="5">
    <location>
        <begin position="2231"/>
        <end position="2309"/>
    </location>
</feature>
<dbReference type="EMBL" id="MU006246">
    <property type="protein sequence ID" value="KAF2819110.1"/>
    <property type="molecule type" value="Genomic_DNA"/>
</dbReference>
<feature type="compositionally biased region" description="Basic and acidic residues" evidence="5">
    <location>
        <begin position="1750"/>
        <end position="1767"/>
    </location>
</feature>
<keyword evidence="4" id="KW-0539">Nucleus</keyword>
<dbReference type="OrthoDB" id="29024at2759"/>
<feature type="region of interest" description="Disordered" evidence="5">
    <location>
        <begin position="1618"/>
        <end position="2322"/>
    </location>
</feature>
<evidence type="ECO:0000256" key="3">
    <source>
        <dbReference type="ARBA" id="ARBA00019596"/>
    </source>
</evidence>
<name>A0A6A6ZDL1_9PLEO</name>
<dbReference type="GO" id="GO:0000445">
    <property type="term" value="C:THO complex part of transcription export complex"/>
    <property type="evidence" value="ECO:0007669"/>
    <property type="project" value="TreeGrafter"/>
</dbReference>
<feature type="compositionally biased region" description="Basic and acidic residues" evidence="5">
    <location>
        <begin position="1785"/>
        <end position="1807"/>
    </location>
</feature>
<feature type="compositionally biased region" description="Basic and acidic residues" evidence="5">
    <location>
        <begin position="1827"/>
        <end position="1853"/>
    </location>
</feature>
<dbReference type="Pfam" id="PF11262">
    <property type="entry name" value="Tho2"/>
    <property type="match status" value="1"/>
</dbReference>
<comment type="subcellular location">
    <subcellularLocation>
        <location evidence="1">Nucleus</location>
    </subcellularLocation>
</comment>
<feature type="compositionally biased region" description="Basic and acidic residues" evidence="5">
    <location>
        <begin position="2086"/>
        <end position="2095"/>
    </location>
</feature>
<feature type="region of interest" description="Disordered" evidence="5">
    <location>
        <begin position="1241"/>
        <end position="1268"/>
    </location>
</feature>
<feature type="compositionally biased region" description="Basic and acidic residues" evidence="5">
    <location>
        <begin position="1884"/>
        <end position="1949"/>
    </location>
</feature>
<dbReference type="PANTHER" id="PTHR21597:SF0">
    <property type="entry name" value="THO COMPLEX SUBUNIT 2"/>
    <property type="match status" value="1"/>
</dbReference>
<dbReference type="GO" id="GO:0006406">
    <property type="term" value="P:mRNA export from nucleus"/>
    <property type="evidence" value="ECO:0007669"/>
    <property type="project" value="InterPro"/>
</dbReference>
<evidence type="ECO:0000256" key="5">
    <source>
        <dbReference type="SAM" id="MobiDB-lite"/>
    </source>
</evidence>
<feature type="compositionally biased region" description="Basic and acidic residues" evidence="5">
    <location>
        <begin position="10"/>
        <end position="27"/>
    </location>
</feature>
<dbReference type="InterPro" id="IPR021418">
    <property type="entry name" value="THO_THOC2_C"/>
</dbReference>
<feature type="region of interest" description="Disordered" evidence="5">
    <location>
        <begin position="528"/>
        <end position="592"/>
    </location>
</feature>